<evidence type="ECO:0000313" key="1">
    <source>
        <dbReference type="EMBL" id="MPM17135.1"/>
    </source>
</evidence>
<gene>
    <name evidence="1" type="ORF">SDC9_63520</name>
</gene>
<dbReference type="EMBL" id="VSSQ01002739">
    <property type="protein sequence ID" value="MPM17135.1"/>
    <property type="molecule type" value="Genomic_DNA"/>
</dbReference>
<dbReference type="AlphaFoldDB" id="A0A644XLR9"/>
<accession>A0A644XLR9</accession>
<protein>
    <submittedName>
        <fullName evidence="1">Uncharacterized protein</fullName>
    </submittedName>
</protein>
<reference evidence="1" key="1">
    <citation type="submission" date="2019-08" db="EMBL/GenBank/DDBJ databases">
        <authorList>
            <person name="Kucharzyk K."/>
            <person name="Murdoch R.W."/>
            <person name="Higgins S."/>
            <person name="Loffler F."/>
        </authorList>
    </citation>
    <scope>NUCLEOTIDE SEQUENCE</scope>
</reference>
<sequence>MAFFHEFFESFCIAESRVDLQVIDRVVFVVGRSFKNRAEIDAVDTQVLQIIKVIDDPLQVAAEEVLAAWICRTPSQRAFRIVARIPIGKTFRENLIPNCFFDPFRCFVAIDFMEEGHPKVVVRHPQIVFF</sequence>
<name>A0A644XLR9_9ZZZZ</name>
<organism evidence="1">
    <name type="scientific">bioreactor metagenome</name>
    <dbReference type="NCBI Taxonomy" id="1076179"/>
    <lineage>
        <taxon>unclassified sequences</taxon>
        <taxon>metagenomes</taxon>
        <taxon>ecological metagenomes</taxon>
    </lineage>
</organism>
<comment type="caution">
    <text evidence="1">The sequence shown here is derived from an EMBL/GenBank/DDBJ whole genome shotgun (WGS) entry which is preliminary data.</text>
</comment>
<proteinExistence type="predicted"/>